<feature type="compositionally biased region" description="Basic and acidic residues" evidence="7">
    <location>
        <begin position="79"/>
        <end position="94"/>
    </location>
</feature>
<keyword evidence="5" id="KW-0804">Transcription</keyword>
<gene>
    <name evidence="9" type="ORF">F511_25250</name>
</gene>
<dbReference type="SUPFAM" id="SSF54171">
    <property type="entry name" value="DNA-binding domain"/>
    <property type="match status" value="1"/>
</dbReference>
<reference evidence="9 10" key="1">
    <citation type="journal article" date="2015" name="Proc. Natl. Acad. Sci. U.S.A.">
        <title>The resurrection genome of Boea hygrometrica: A blueprint for survival of dehydration.</title>
        <authorList>
            <person name="Xiao L."/>
            <person name="Yang G."/>
            <person name="Zhang L."/>
            <person name="Yang X."/>
            <person name="Zhao S."/>
            <person name="Ji Z."/>
            <person name="Zhou Q."/>
            <person name="Hu M."/>
            <person name="Wang Y."/>
            <person name="Chen M."/>
            <person name="Xu Y."/>
            <person name="Jin H."/>
            <person name="Xiao X."/>
            <person name="Hu G."/>
            <person name="Bao F."/>
            <person name="Hu Y."/>
            <person name="Wan P."/>
            <person name="Li L."/>
            <person name="Deng X."/>
            <person name="Kuang T."/>
            <person name="Xiang C."/>
            <person name="Zhu J.K."/>
            <person name="Oliver M.J."/>
            <person name="He Y."/>
        </authorList>
    </citation>
    <scope>NUCLEOTIDE SEQUENCE [LARGE SCALE GENOMIC DNA]</scope>
    <source>
        <strain evidence="10">cv. XS01</strain>
    </source>
</reference>
<evidence type="ECO:0000256" key="3">
    <source>
        <dbReference type="ARBA" id="ARBA00023015"/>
    </source>
</evidence>
<dbReference type="CDD" id="cd00018">
    <property type="entry name" value="AP2"/>
    <property type="match status" value="1"/>
</dbReference>
<evidence type="ECO:0000256" key="7">
    <source>
        <dbReference type="SAM" id="MobiDB-lite"/>
    </source>
</evidence>
<feature type="domain" description="AP2/ERF" evidence="8">
    <location>
        <begin position="113"/>
        <end position="170"/>
    </location>
</feature>
<keyword evidence="4" id="KW-0238">DNA-binding</keyword>
<dbReference type="Gene3D" id="3.30.730.10">
    <property type="entry name" value="AP2/ERF domain"/>
    <property type="match status" value="1"/>
</dbReference>
<dbReference type="InterPro" id="IPR036955">
    <property type="entry name" value="AP2/ERF_dom_sf"/>
</dbReference>
<dbReference type="GO" id="GO:0006952">
    <property type="term" value="P:defense response"/>
    <property type="evidence" value="ECO:0007669"/>
    <property type="project" value="UniProtKB-KW"/>
</dbReference>
<dbReference type="Pfam" id="PF00847">
    <property type="entry name" value="AP2"/>
    <property type="match status" value="1"/>
</dbReference>
<keyword evidence="3" id="KW-0805">Transcription regulation</keyword>
<dbReference type="GO" id="GO:0005634">
    <property type="term" value="C:nucleus"/>
    <property type="evidence" value="ECO:0007669"/>
    <property type="project" value="UniProtKB-SubCell"/>
</dbReference>
<dbReference type="EMBL" id="KV002457">
    <property type="protein sequence ID" value="KZV38024.1"/>
    <property type="molecule type" value="Genomic_DNA"/>
</dbReference>
<evidence type="ECO:0000256" key="4">
    <source>
        <dbReference type="ARBA" id="ARBA00023125"/>
    </source>
</evidence>
<evidence type="ECO:0000256" key="5">
    <source>
        <dbReference type="ARBA" id="ARBA00023163"/>
    </source>
</evidence>
<evidence type="ECO:0000256" key="2">
    <source>
        <dbReference type="ARBA" id="ARBA00022821"/>
    </source>
</evidence>
<keyword evidence="6" id="KW-0539">Nucleus</keyword>
<evidence type="ECO:0000256" key="6">
    <source>
        <dbReference type="ARBA" id="ARBA00023242"/>
    </source>
</evidence>
<evidence type="ECO:0000313" key="9">
    <source>
        <dbReference type="EMBL" id="KZV38024.1"/>
    </source>
</evidence>
<evidence type="ECO:0000259" key="8">
    <source>
        <dbReference type="PROSITE" id="PS51032"/>
    </source>
</evidence>
<protein>
    <recommendedName>
        <fullName evidence="8">AP2/ERF domain-containing protein</fullName>
    </recommendedName>
</protein>
<evidence type="ECO:0000256" key="1">
    <source>
        <dbReference type="ARBA" id="ARBA00004123"/>
    </source>
</evidence>
<evidence type="ECO:0000313" key="10">
    <source>
        <dbReference type="Proteomes" id="UP000250235"/>
    </source>
</evidence>
<feature type="region of interest" description="Disordered" evidence="7">
    <location>
        <begin position="79"/>
        <end position="101"/>
    </location>
</feature>
<organism evidence="9 10">
    <name type="scientific">Dorcoceras hygrometricum</name>
    <dbReference type="NCBI Taxonomy" id="472368"/>
    <lineage>
        <taxon>Eukaryota</taxon>
        <taxon>Viridiplantae</taxon>
        <taxon>Streptophyta</taxon>
        <taxon>Embryophyta</taxon>
        <taxon>Tracheophyta</taxon>
        <taxon>Spermatophyta</taxon>
        <taxon>Magnoliopsida</taxon>
        <taxon>eudicotyledons</taxon>
        <taxon>Gunneridae</taxon>
        <taxon>Pentapetalae</taxon>
        <taxon>asterids</taxon>
        <taxon>lamiids</taxon>
        <taxon>Lamiales</taxon>
        <taxon>Gesneriaceae</taxon>
        <taxon>Didymocarpoideae</taxon>
        <taxon>Trichosporeae</taxon>
        <taxon>Loxocarpinae</taxon>
        <taxon>Dorcoceras</taxon>
    </lineage>
</organism>
<keyword evidence="10" id="KW-1185">Reference proteome</keyword>
<dbReference type="PANTHER" id="PTHR31194">
    <property type="entry name" value="SHN SHINE , DNA BINDING / TRANSCRIPTION FACTOR"/>
    <property type="match status" value="1"/>
</dbReference>
<dbReference type="PRINTS" id="PR00367">
    <property type="entry name" value="ETHRSPELEMNT"/>
</dbReference>
<keyword evidence="2" id="KW-0611">Plant defense</keyword>
<dbReference type="InterPro" id="IPR050913">
    <property type="entry name" value="AP2/ERF_ERF"/>
</dbReference>
<dbReference type="InterPro" id="IPR001471">
    <property type="entry name" value="AP2/ERF_dom"/>
</dbReference>
<proteinExistence type="predicted"/>
<dbReference type="AlphaFoldDB" id="A0A2Z7BUG8"/>
<dbReference type="Proteomes" id="UP000250235">
    <property type="component" value="Unassembled WGS sequence"/>
</dbReference>
<dbReference type="GO" id="GO:0003700">
    <property type="term" value="F:DNA-binding transcription factor activity"/>
    <property type="evidence" value="ECO:0007669"/>
    <property type="project" value="InterPro"/>
</dbReference>
<dbReference type="SMART" id="SM00380">
    <property type="entry name" value="AP2"/>
    <property type="match status" value="1"/>
</dbReference>
<dbReference type="OrthoDB" id="610645at2759"/>
<dbReference type="InterPro" id="IPR016177">
    <property type="entry name" value="DNA-bd_dom_sf"/>
</dbReference>
<dbReference type="PROSITE" id="PS51032">
    <property type="entry name" value="AP2_ERF"/>
    <property type="match status" value="1"/>
</dbReference>
<accession>A0A2Z7BUG8</accession>
<comment type="subcellular location">
    <subcellularLocation>
        <location evidence="1">Nucleus</location>
    </subcellularLocation>
</comment>
<dbReference type="FunFam" id="3.30.730.10:FF:000001">
    <property type="entry name" value="Ethylene-responsive transcription factor 2"/>
    <property type="match status" value="1"/>
</dbReference>
<sequence>MDPKDSKPVKFSVHKTITTVLLPTAPRCKNACGSKTPRLVRFSVTDCDATDSSGDECEVESFRRVRKHVSEVRMEERSRFSKRNTEEKSVVDARGKKKRPPMEQKVVGVEGKKFRGVRQRPWGKWAAEIRDPTRRTRVWLGTYDTAEEAALVYDRAAIKIRGPDALTNFIKPPDRMAPSTVPTEEVLLTSVSGYDSGKEESCENLCSPTSVLRFRHNNTAPVRSNTAVVRSEFRKIRETLFEPVLQDNKDFLVDDCLPLDQYFMKDYFDFRSPSPLLYDEITPPEQGIDAAAIDLGVDFESLTWDVNEYFEDQFLVT</sequence>
<dbReference type="PANTHER" id="PTHR31194:SF152">
    <property type="entry name" value="ETHYLENE-RESPONSIVE TRANSCRIPTION FACTOR CRF5-RELATED"/>
    <property type="match status" value="1"/>
</dbReference>
<dbReference type="GO" id="GO:0003677">
    <property type="term" value="F:DNA binding"/>
    <property type="evidence" value="ECO:0007669"/>
    <property type="project" value="UniProtKB-KW"/>
</dbReference>
<name>A0A2Z7BUG8_9LAMI</name>